<proteinExistence type="predicted"/>
<evidence type="ECO:0000313" key="2">
    <source>
        <dbReference type="Proteomes" id="UP000199595"/>
    </source>
</evidence>
<name>A0A1H2XH51_9FLAO</name>
<dbReference type="Gene3D" id="2.60.120.10">
    <property type="entry name" value="Jelly Rolls"/>
    <property type="match status" value="2"/>
</dbReference>
<dbReference type="InterPro" id="IPR014710">
    <property type="entry name" value="RmlC-like_jellyroll"/>
</dbReference>
<dbReference type="PROSITE" id="PS51257">
    <property type="entry name" value="PROKAR_LIPOPROTEIN"/>
    <property type="match status" value="1"/>
</dbReference>
<organism evidence="1 2">
    <name type="scientific">Lutibacter oricola</name>
    <dbReference type="NCBI Taxonomy" id="762486"/>
    <lineage>
        <taxon>Bacteria</taxon>
        <taxon>Pseudomonadati</taxon>
        <taxon>Bacteroidota</taxon>
        <taxon>Flavobacteriia</taxon>
        <taxon>Flavobacteriales</taxon>
        <taxon>Flavobacteriaceae</taxon>
        <taxon>Lutibacter</taxon>
    </lineage>
</organism>
<keyword evidence="2" id="KW-1185">Reference proteome</keyword>
<dbReference type="RefSeq" id="WP_245729909.1">
    <property type="nucleotide sequence ID" value="NZ_FNNJ01000002.1"/>
</dbReference>
<dbReference type="Pfam" id="PF14499">
    <property type="entry name" value="DUF4437"/>
    <property type="match status" value="1"/>
</dbReference>
<dbReference type="STRING" id="762486.SAMN05444411_102468"/>
<dbReference type="EMBL" id="FNNJ01000002">
    <property type="protein sequence ID" value="SDW92212.1"/>
    <property type="molecule type" value="Genomic_DNA"/>
</dbReference>
<reference evidence="1 2" key="1">
    <citation type="submission" date="2016-10" db="EMBL/GenBank/DDBJ databases">
        <authorList>
            <person name="de Groot N.N."/>
        </authorList>
    </citation>
    <scope>NUCLEOTIDE SEQUENCE [LARGE SCALE GENOMIC DNA]</scope>
    <source>
        <strain evidence="1 2">DSM 24956</strain>
    </source>
</reference>
<sequence>MKRAIFTVVIMSTLVFLTSCETKVKVQKEKDSNTIENKIPKSINNPTTKVVLASEVDWSYLNPKRKDKAPMAGTLWGDRKGTEATGFLLKPKDGFSSPPHIHNVSYRGIVISGLIHNDDPAAANMWMPSGSFWTQPKGHVHITSAKGVNTIAYIEIEKGPYLVLPKEEKFDSGERPVNVDKSNIVWLDASEVKWIDKAGASIAFIWGEPKTNQLNGSLIKLPAGFNGKIYTKGETFGAVVVKGAPEFLGTENKTLETGSYLSSKGEALHNISTKEEVVFYVRTNGEYNILSK</sequence>
<protein>
    <recommendedName>
        <fullName evidence="3">DUF4437 domain-containing protein</fullName>
    </recommendedName>
</protein>
<evidence type="ECO:0008006" key="3">
    <source>
        <dbReference type="Google" id="ProtNLM"/>
    </source>
</evidence>
<accession>A0A1H2XH51</accession>
<dbReference type="InterPro" id="IPR011051">
    <property type="entry name" value="RmlC_Cupin_sf"/>
</dbReference>
<dbReference type="SUPFAM" id="SSF51182">
    <property type="entry name" value="RmlC-like cupins"/>
    <property type="match status" value="1"/>
</dbReference>
<dbReference type="InterPro" id="IPR028013">
    <property type="entry name" value="DUF4437"/>
</dbReference>
<dbReference type="AlphaFoldDB" id="A0A1H2XH51"/>
<dbReference type="Proteomes" id="UP000199595">
    <property type="component" value="Unassembled WGS sequence"/>
</dbReference>
<evidence type="ECO:0000313" key="1">
    <source>
        <dbReference type="EMBL" id="SDW92212.1"/>
    </source>
</evidence>
<gene>
    <name evidence="1" type="ORF">SAMN05444411_102468</name>
</gene>
<dbReference type="CDD" id="cd06989">
    <property type="entry name" value="cupin_DRT102"/>
    <property type="match status" value="1"/>
</dbReference>